<dbReference type="EMBL" id="BQXO01000001">
    <property type="protein sequence ID" value="GKT04811.1"/>
    <property type="molecule type" value="Genomic_DNA"/>
</dbReference>
<feature type="transmembrane region" description="Helical" evidence="3">
    <location>
        <begin position="865"/>
        <end position="883"/>
    </location>
</feature>
<dbReference type="NCBIfam" id="TIGR04320">
    <property type="entry name" value="Surf_Exclu_PgrA"/>
    <property type="match status" value="1"/>
</dbReference>
<feature type="region of interest" description="Disordered" evidence="2">
    <location>
        <begin position="260"/>
        <end position="279"/>
    </location>
</feature>
<feature type="coiled-coil region" evidence="1">
    <location>
        <begin position="559"/>
        <end position="593"/>
    </location>
</feature>
<evidence type="ECO:0000256" key="3">
    <source>
        <dbReference type="SAM" id="Phobius"/>
    </source>
</evidence>
<name>A0ABQ5JNX5_9LACO</name>
<feature type="coiled-coil region" evidence="1">
    <location>
        <begin position="744"/>
        <end position="778"/>
    </location>
</feature>
<protein>
    <recommendedName>
        <fullName evidence="7">SEC10/PgrA surface exclusion domain-containing protein</fullName>
    </recommendedName>
</protein>
<evidence type="ECO:0000256" key="4">
    <source>
        <dbReference type="SAM" id="SignalP"/>
    </source>
</evidence>
<dbReference type="RefSeq" id="WP_407882028.1">
    <property type="nucleotide sequence ID" value="NZ_BQXO01000001.1"/>
</dbReference>
<evidence type="ECO:0000313" key="5">
    <source>
        <dbReference type="EMBL" id="GKT04811.1"/>
    </source>
</evidence>
<feature type="compositionally biased region" description="Basic and acidic residues" evidence="2">
    <location>
        <begin position="783"/>
        <end position="794"/>
    </location>
</feature>
<feature type="compositionally biased region" description="Low complexity" evidence="2">
    <location>
        <begin position="802"/>
        <end position="812"/>
    </location>
</feature>
<organism evidence="5 6">
    <name type="scientific">Furfurilactobacillus curtus</name>
    <dbReference type="NCBI Taxonomy" id="1746200"/>
    <lineage>
        <taxon>Bacteria</taxon>
        <taxon>Bacillati</taxon>
        <taxon>Bacillota</taxon>
        <taxon>Bacilli</taxon>
        <taxon>Lactobacillales</taxon>
        <taxon>Lactobacillaceae</taxon>
        <taxon>Furfurilactobacillus</taxon>
    </lineage>
</organism>
<evidence type="ECO:0000256" key="2">
    <source>
        <dbReference type="SAM" id="MobiDB-lite"/>
    </source>
</evidence>
<feature type="chain" id="PRO_5045241511" description="SEC10/PgrA surface exclusion domain-containing protein" evidence="4">
    <location>
        <begin position="33"/>
        <end position="896"/>
    </location>
</feature>
<reference evidence="5 6" key="1">
    <citation type="submission" date="2022-03" db="EMBL/GenBank/DDBJ databases">
        <title>Draft genome sequence of Furfurilactobacillus curtus JCM 31185.</title>
        <authorList>
            <person name="Suzuki S."/>
            <person name="Endo A."/>
            <person name="Kajikawa A."/>
        </authorList>
    </citation>
    <scope>NUCLEOTIDE SEQUENCE [LARGE SCALE GENOMIC DNA]</scope>
    <source>
        <strain evidence="5 6">JCM 31185</strain>
    </source>
</reference>
<dbReference type="SUPFAM" id="SSF57997">
    <property type="entry name" value="Tropomyosin"/>
    <property type="match status" value="1"/>
</dbReference>
<dbReference type="Proteomes" id="UP001628078">
    <property type="component" value="Unassembled WGS sequence"/>
</dbReference>
<dbReference type="Gene3D" id="1.10.287.620">
    <property type="entry name" value="Helix Hairpins"/>
    <property type="match status" value="1"/>
</dbReference>
<keyword evidence="3" id="KW-0812">Transmembrane</keyword>
<feature type="region of interest" description="Disordered" evidence="2">
    <location>
        <begin position="783"/>
        <end position="817"/>
    </location>
</feature>
<evidence type="ECO:0000313" key="6">
    <source>
        <dbReference type="Proteomes" id="UP001628078"/>
    </source>
</evidence>
<evidence type="ECO:0008006" key="7">
    <source>
        <dbReference type="Google" id="ProtNLM"/>
    </source>
</evidence>
<proteinExistence type="predicted"/>
<keyword evidence="4" id="KW-0732">Signal</keyword>
<comment type="caution">
    <text evidence="5">The sequence shown here is derived from an EMBL/GenBank/DDBJ whole genome shotgun (WGS) entry which is preliminary data.</text>
</comment>
<evidence type="ECO:0000256" key="1">
    <source>
        <dbReference type="SAM" id="Coils"/>
    </source>
</evidence>
<keyword evidence="3" id="KW-0472">Membrane</keyword>
<feature type="compositionally biased region" description="Low complexity" evidence="2">
    <location>
        <begin position="260"/>
        <end position="270"/>
    </location>
</feature>
<gene>
    <name evidence="5" type="ORF">JCM31185_01000</name>
</gene>
<feature type="coiled-coil region" evidence="1">
    <location>
        <begin position="146"/>
        <end position="187"/>
    </location>
</feature>
<sequence length="896" mass="94635">MIKRASQHVFLLSTAILAGVSLTSINLSPIHAATVSVTANTVQTDTLTTAKQDATSAQSAVDVITNNSVIASQMAASAASTLTEAASVQAVSKDNLDQAKASESSALSMADMATPSAISSANAALSSQTAINQSLSSQVSTDQIIVSDYKNNVATAQSEVAGAQERSNEVKQSVAEAQTNVDQAQSALKNDDGTSAATNLLAAQQKLTSAQSAASSAKATVDEATGAVSAATDDVNLAENSVKSTNQSVDEANNVASAANEALSEAQEQLSAAQGQNGSDGSIKINSDYIDALSALYNANLHRGAIDDDEYESLLKNVSSAAQKLASSFVSNFVPSPVDETVHIDNETDLTKDVLITLSTYAAALINSIRSQAGILGVVVSQGSVKYAQDVARAYEADNWDWLTSGHDFDALIRTAQASGINGYGEDMGAGFTVGSKWNLTLADFKSAIYNNVVGMLFSDAISNWGHSLSVLGIGQSSLAVKEGFSQSFGTSFSQWIGHYSDGDSFTDLALHFEILPNQSIPLDNPNFDTTQIPIPPLKESSVDLTALTNTVNEKQTLVDSATAKLAEAKTAASAAEAALNSAQQQLQKAKLDQNKAITILNTANEVVTQVSGEVETAQDAVNDLSTNVTDKLAVLTSAKNALTLAQSEQQNAAKALSSKQTLLDQMQSKLTTAETKLDHDQQALQDAMRMLGNDQEQLTALTDASTNLANVKKDVIKAQVAYDQATASLMTAQKAANTTDVAQQQLQIQLESARQVLAAAQAKLEKLQQRATMNQQLDIMTTDDHDNKPEPDKQTTLAMNSLSQTSSTTDLSRVETPSKGYSKAISMISPAKKQIENLNSRQLLNPDVKRGLPHTNVSNKESKSILAVFVAEMMSLFGLLIVDRKRSTMSKHARY</sequence>
<dbReference type="InterPro" id="IPR027607">
    <property type="entry name" value="Surf_Exclu_SEC10/PgrA"/>
</dbReference>
<accession>A0ABQ5JNX5</accession>
<keyword evidence="3" id="KW-1133">Transmembrane helix</keyword>
<keyword evidence="1" id="KW-0175">Coiled coil</keyword>
<keyword evidence="6" id="KW-1185">Reference proteome</keyword>
<feature type="signal peptide" evidence="4">
    <location>
        <begin position="1"/>
        <end position="32"/>
    </location>
</feature>